<dbReference type="InterPro" id="IPR023214">
    <property type="entry name" value="HAD_sf"/>
</dbReference>
<sequence length="237" mass="27907">MDIRGVVFDVDDTLYDMAQPFFSAYHAIYGAKHHLPMQKLFLSFRRYSDEKFVDSQMGKMTMDALYIYRIRMALRDYCVETTDAEAMEFQRFYMGLQYQIKLSSGMTSFLDKLRKHAEIGVITNGESKHQRRKIHSLDISPWVSEERIIVSGDYAFRKPDVRIFREMERRLNLASEHLLYIGDAFDLDIAGAQGAGWKSIWFNHRRRNRPDGEQIYPYAEAHTEEELFTAVMPMIEK</sequence>
<keyword evidence="3" id="KW-0378">Hydrolase</keyword>
<dbReference type="EMBL" id="ADGH01000004">
    <property type="protein sequence ID" value="EHG25428.1"/>
    <property type="molecule type" value="Genomic_DNA"/>
</dbReference>
<comment type="caution">
    <text evidence="5">The sequence shown here is derived from an EMBL/GenBank/DDBJ whole genome shotgun (WGS) entry which is preliminary data.</text>
</comment>
<gene>
    <name evidence="5" type="ORF">HMPREF9432_00808</name>
</gene>
<evidence type="ECO:0000256" key="4">
    <source>
        <dbReference type="ARBA" id="ARBA00022842"/>
    </source>
</evidence>
<dbReference type="Gene3D" id="1.10.150.240">
    <property type="entry name" value="Putative phosphatase, domain 2"/>
    <property type="match status" value="1"/>
</dbReference>
<name>A0ABN0DR89_9FIRM</name>
<dbReference type="InterPro" id="IPR006439">
    <property type="entry name" value="HAD-SF_hydro_IA"/>
</dbReference>
<dbReference type="InterPro" id="IPR036412">
    <property type="entry name" value="HAD-like_sf"/>
</dbReference>
<dbReference type="RefSeq" id="WP_006694170.1">
    <property type="nucleotide sequence ID" value="NZ_JH376858.1"/>
</dbReference>
<keyword evidence="2" id="KW-0479">Metal-binding</keyword>
<dbReference type="Gene3D" id="3.40.50.1000">
    <property type="entry name" value="HAD superfamily/HAD-like"/>
    <property type="match status" value="1"/>
</dbReference>
<evidence type="ECO:0008006" key="7">
    <source>
        <dbReference type="Google" id="ProtNLM"/>
    </source>
</evidence>
<evidence type="ECO:0000256" key="1">
    <source>
        <dbReference type="ARBA" id="ARBA00001946"/>
    </source>
</evidence>
<keyword evidence="6" id="KW-1185">Reference proteome</keyword>
<dbReference type="SFLD" id="SFLDS00003">
    <property type="entry name" value="Haloacid_Dehalogenase"/>
    <property type="match status" value="1"/>
</dbReference>
<accession>A0ABN0DR89</accession>
<dbReference type="PANTHER" id="PTHR46470">
    <property type="entry name" value="N-ACYLNEURAMINATE-9-PHOSPHATASE"/>
    <property type="match status" value="1"/>
</dbReference>
<dbReference type="SFLD" id="SFLDG01129">
    <property type="entry name" value="C1.5:_HAD__Beta-PGM__Phosphata"/>
    <property type="match status" value="1"/>
</dbReference>
<dbReference type="InterPro" id="IPR051400">
    <property type="entry name" value="HAD-like_hydrolase"/>
</dbReference>
<evidence type="ECO:0000256" key="3">
    <source>
        <dbReference type="ARBA" id="ARBA00022801"/>
    </source>
</evidence>
<evidence type="ECO:0000256" key="2">
    <source>
        <dbReference type="ARBA" id="ARBA00022723"/>
    </source>
</evidence>
<proteinExistence type="predicted"/>
<dbReference type="SUPFAM" id="SSF56784">
    <property type="entry name" value="HAD-like"/>
    <property type="match status" value="1"/>
</dbReference>
<evidence type="ECO:0000313" key="6">
    <source>
        <dbReference type="Proteomes" id="UP000003175"/>
    </source>
</evidence>
<comment type="cofactor">
    <cofactor evidence="1">
        <name>Mg(2+)</name>
        <dbReference type="ChEBI" id="CHEBI:18420"/>
    </cofactor>
</comment>
<dbReference type="PANTHER" id="PTHR46470:SF2">
    <property type="entry name" value="GLYCERALDEHYDE 3-PHOSPHATE PHOSPHATASE"/>
    <property type="match status" value="1"/>
</dbReference>
<dbReference type="InterPro" id="IPR023198">
    <property type="entry name" value="PGP-like_dom2"/>
</dbReference>
<dbReference type="Proteomes" id="UP000003175">
    <property type="component" value="Unassembled WGS sequence"/>
</dbReference>
<dbReference type="GeneID" id="32476334"/>
<keyword evidence="4" id="KW-0460">Magnesium</keyword>
<dbReference type="NCBIfam" id="TIGR01549">
    <property type="entry name" value="HAD-SF-IA-v1"/>
    <property type="match status" value="1"/>
</dbReference>
<dbReference type="Pfam" id="PF00702">
    <property type="entry name" value="Hydrolase"/>
    <property type="match status" value="1"/>
</dbReference>
<protein>
    <recommendedName>
        <fullName evidence="7">Haloacid dehalogenase, type II</fullName>
    </recommendedName>
</protein>
<reference evidence="5 6" key="1">
    <citation type="submission" date="2011-08" db="EMBL/GenBank/DDBJ databases">
        <title>The Genome Sequence of Selenomonas noxia F0398.</title>
        <authorList>
            <consortium name="The Broad Institute Genome Sequencing Platform"/>
            <person name="Earl A."/>
            <person name="Ward D."/>
            <person name="Feldgarden M."/>
            <person name="Gevers D."/>
            <person name="Izard J."/>
            <person name="Ganesan A."/>
            <person name="Blanton J.M."/>
            <person name="Baranova O.V."/>
            <person name="Tanner A.C."/>
            <person name="Dewhirst F.E."/>
            <person name="Young S.K."/>
            <person name="Zeng Q."/>
            <person name="Gargeya S."/>
            <person name="Fitzgerald M."/>
            <person name="Haas B."/>
            <person name="Abouelleil A."/>
            <person name="Alvarado L."/>
            <person name="Arachchi H.M."/>
            <person name="Berlin A."/>
            <person name="Brown A."/>
            <person name="Chapman S.B."/>
            <person name="Chen Z."/>
            <person name="Dunbar C."/>
            <person name="Freedman E."/>
            <person name="Gearin G."/>
            <person name="Gellesch M."/>
            <person name="Goldberg J."/>
            <person name="Griggs A."/>
            <person name="Gujja S."/>
            <person name="Heiman D."/>
            <person name="Howarth C."/>
            <person name="Larson L."/>
            <person name="Lui A."/>
            <person name="MacDonald P.J.P."/>
            <person name="Montmayeur A."/>
            <person name="Murphy C."/>
            <person name="Neiman D."/>
            <person name="Pearson M."/>
            <person name="Priest M."/>
            <person name="Roberts A."/>
            <person name="Saif S."/>
            <person name="Shea T."/>
            <person name="Shenoy N."/>
            <person name="Sisk P."/>
            <person name="Stolte C."/>
            <person name="Sykes S."/>
            <person name="Wortman J."/>
            <person name="Nusbaum C."/>
            <person name="Birren B."/>
        </authorList>
    </citation>
    <scope>NUCLEOTIDE SEQUENCE [LARGE SCALE GENOMIC DNA]</scope>
    <source>
        <strain evidence="5 6">F0398</strain>
    </source>
</reference>
<organism evidence="5 6">
    <name type="scientific">Selenomonas noxia F0398</name>
    <dbReference type="NCBI Taxonomy" id="702437"/>
    <lineage>
        <taxon>Bacteria</taxon>
        <taxon>Bacillati</taxon>
        <taxon>Bacillota</taxon>
        <taxon>Negativicutes</taxon>
        <taxon>Selenomonadales</taxon>
        <taxon>Selenomonadaceae</taxon>
        <taxon>Selenomonas</taxon>
    </lineage>
</organism>
<evidence type="ECO:0000313" key="5">
    <source>
        <dbReference type="EMBL" id="EHG25428.1"/>
    </source>
</evidence>